<dbReference type="InterPro" id="IPR002323">
    <property type="entry name" value="Cyt_CIE"/>
</dbReference>
<keyword evidence="7" id="KW-0732">Signal</keyword>
<name>A0A0P9TMH4_PSEYM</name>
<dbReference type="SUPFAM" id="SSF46626">
    <property type="entry name" value="Cytochrome c"/>
    <property type="match status" value="1"/>
</dbReference>
<dbReference type="InterPro" id="IPR036909">
    <property type="entry name" value="Cyt_c-like_dom_sf"/>
</dbReference>
<keyword evidence="4" id="KW-0249">Electron transport</keyword>
<feature type="signal peptide" evidence="7">
    <location>
        <begin position="1"/>
        <end position="18"/>
    </location>
</feature>
<dbReference type="PROSITE" id="PS51007">
    <property type="entry name" value="CYTC"/>
    <property type="match status" value="1"/>
</dbReference>
<accession>A0A0P9TMH4</accession>
<evidence type="ECO:0000313" key="9">
    <source>
        <dbReference type="EMBL" id="RMV30756.1"/>
    </source>
</evidence>
<dbReference type="PANTHER" id="PTHR40942:SF2">
    <property type="entry name" value="CYTOCHROME-RELATED"/>
    <property type="match status" value="1"/>
</dbReference>
<dbReference type="AlphaFoldDB" id="A0A0P9TMH4"/>
<dbReference type="RefSeq" id="WP_005764646.1">
    <property type="nucleotide sequence ID" value="NZ_CP067024.1"/>
</dbReference>
<dbReference type="Pfam" id="PF13442">
    <property type="entry name" value="Cytochrome_CBB3"/>
    <property type="match status" value="1"/>
</dbReference>
<gene>
    <name evidence="9" type="ORF">ALP13_00711</name>
</gene>
<dbReference type="Proteomes" id="UP000271631">
    <property type="component" value="Unassembled WGS sequence"/>
</dbReference>
<evidence type="ECO:0000256" key="5">
    <source>
        <dbReference type="ARBA" id="ARBA00023004"/>
    </source>
</evidence>
<dbReference type="EMBL" id="RBUQ01000291">
    <property type="protein sequence ID" value="RMV30756.1"/>
    <property type="molecule type" value="Genomic_DNA"/>
</dbReference>
<evidence type="ECO:0000256" key="2">
    <source>
        <dbReference type="ARBA" id="ARBA00022617"/>
    </source>
</evidence>
<evidence type="ECO:0000256" key="6">
    <source>
        <dbReference type="PROSITE-ProRule" id="PRU00433"/>
    </source>
</evidence>
<proteinExistence type="predicted"/>
<dbReference type="Gene3D" id="1.10.760.10">
    <property type="entry name" value="Cytochrome c-like domain"/>
    <property type="match status" value="1"/>
</dbReference>
<keyword evidence="1" id="KW-0813">Transport</keyword>
<dbReference type="GO" id="GO:0009055">
    <property type="term" value="F:electron transfer activity"/>
    <property type="evidence" value="ECO:0007669"/>
    <property type="project" value="InterPro"/>
</dbReference>
<keyword evidence="5 6" id="KW-0408">Iron</keyword>
<evidence type="ECO:0000256" key="1">
    <source>
        <dbReference type="ARBA" id="ARBA00022448"/>
    </source>
</evidence>
<dbReference type="GO" id="GO:0005506">
    <property type="term" value="F:iron ion binding"/>
    <property type="evidence" value="ECO:0007669"/>
    <property type="project" value="InterPro"/>
</dbReference>
<keyword evidence="2 6" id="KW-0349">Heme</keyword>
<evidence type="ECO:0000256" key="7">
    <source>
        <dbReference type="SAM" id="SignalP"/>
    </source>
</evidence>
<dbReference type="PRINTS" id="PR00607">
    <property type="entry name" value="CYTCHROMECIE"/>
</dbReference>
<evidence type="ECO:0000256" key="4">
    <source>
        <dbReference type="ARBA" id="ARBA00022982"/>
    </source>
</evidence>
<feature type="domain" description="Cytochrome c" evidence="8">
    <location>
        <begin position="17"/>
        <end position="95"/>
    </location>
</feature>
<evidence type="ECO:0000259" key="8">
    <source>
        <dbReference type="PROSITE" id="PS51007"/>
    </source>
</evidence>
<comment type="caution">
    <text evidence="9">The sequence shown here is derived from an EMBL/GenBank/DDBJ whole genome shotgun (WGS) entry which is preliminary data.</text>
</comment>
<dbReference type="GO" id="GO:0020037">
    <property type="term" value="F:heme binding"/>
    <property type="evidence" value="ECO:0007669"/>
    <property type="project" value="InterPro"/>
</dbReference>
<dbReference type="InterPro" id="IPR009056">
    <property type="entry name" value="Cyt_c-like_dom"/>
</dbReference>
<sequence length="95" mass="10319">MKYLAILAISLLPVSVGAAQDPETVFNQSCGICHNGQLHTAPKKGDKSAWAPRLDQGMDILVERVTTGYSVMPPKGLCVQCTPDDYKAVIEWMAK</sequence>
<feature type="chain" id="PRO_5044367940" evidence="7">
    <location>
        <begin position="19"/>
        <end position="95"/>
    </location>
</feature>
<evidence type="ECO:0000256" key="3">
    <source>
        <dbReference type="ARBA" id="ARBA00022723"/>
    </source>
</evidence>
<protein>
    <submittedName>
        <fullName evidence="9">Cytochrome c protein</fullName>
    </submittedName>
</protein>
<organism evidence="9 10">
    <name type="scientific">Pseudomonas syringae pv. maculicola</name>
    <dbReference type="NCBI Taxonomy" id="59511"/>
    <lineage>
        <taxon>Bacteria</taxon>
        <taxon>Pseudomonadati</taxon>
        <taxon>Pseudomonadota</taxon>
        <taxon>Gammaproteobacteria</taxon>
        <taxon>Pseudomonadales</taxon>
        <taxon>Pseudomonadaceae</taxon>
        <taxon>Pseudomonas</taxon>
    </lineage>
</organism>
<reference evidence="9 10" key="1">
    <citation type="submission" date="2018-08" db="EMBL/GenBank/DDBJ databases">
        <title>Recombination of ecologically and evolutionarily significant loci maintains genetic cohesion in the Pseudomonas syringae species complex.</title>
        <authorList>
            <person name="Dillon M."/>
            <person name="Thakur S."/>
            <person name="Almeida R.N.D."/>
            <person name="Weir B.S."/>
            <person name="Guttman D.S."/>
        </authorList>
    </citation>
    <scope>NUCLEOTIDE SEQUENCE [LARGE SCALE GENOMIC DNA]</scope>
    <source>
        <strain evidence="9 10">ICMP 11281</strain>
    </source>
</reference>
<dbReference type="PANTHER" id="PTHR40942">
    <property type="match status" value="1"/>
</dbReference>
<keyword evidence="3 6" id="KW-0479">Metal-binding</keyword>
<evidence type="ECO:0000313" key="10">
    <source>
        <dbReference type="Proteomes" id="UP000271631"/>
    </source>
</evidence>